<reference evidence="3 4" key="1">
    <citation type="submission" date="2013-04" db="EMBL/GenBank/DDBJ databases">
        <title>Oceanococcus atlanticus 22II-S10r2 Genome Sequencing.</title>
        <authorList>
            <person name="Lai Q."/>
            <person name="Li G."/>
            <person name="Shao Z."/>
        </authorList>
    </citation>
    <scope>NUCLEOTIDE SEQUENCE [LARGE SCALE GENOMIC DNA]</scope>
    <source>
        <strain evidence="3 4">22II-S10r2</strain>
    </source>
</reference>
<dbReference type="Gene3D" id="3.40.30.10">
    <property type="entry name" value="Glutaredoxin"/>
    <property type="match status" value="1"/>
</dbReference>
<dbReference type="EMBL" id="AQQV01000001">
    <property type="protein sequence ID" value="ORE89416.1"/>
    <property type="molecule type" value="Genomic_DNA"/>
</dbReference>
<dbReference type="AlphaFoldDB" id="A0A1Y1SIE0"/>
<dbReference type="RefSeq" id="WP_083560502.1">
    <property type="nucleotide sequence ID" value="NZ_AQQV01000001.1"/>
</dbReference>
<dbReference type="GO" id="GO:0016209">
    <property type="term" value="F:antioxidant activity"/>
    <property type="evidence" value="ECO:0007669"/>
    <property type="project" value="InterPro"/>
</dbReference>
<dbReference type="PROSITE" id="PS51352">
    <property type="entry name" value="THIOREDOXIN_2"/>
    <property type="match status" value="1"/>
</dbReference>
<feature type="domain" description="Thioredoxin" evidence="2">
    <location>
        <begin position="23"/>
        <end position="178"/>
    </location>
</feature>
<protein>
    <submittedName>
        <fullName evidence="3">Redoxin domain protein</fullName>
    </submittedName>
</protein>
<feature type="signal peptide" evidence="1">
    <location>
        <begin position="1"/>
        <end position="23"/>
    </location>
</feature>
<dbReference type="SUPFAM" id="SSF52833">
    <property type="entry name" value="Thioredoxin-like"/>
    <property type="match status" value="1"/>
</dbReference>
<dbReference type="InterPro" id="IPR013766">
    <property type="entry name" value="Thioredoxin_domain"/>
</dbReference>
<feature type="chain" id="PRO_5012621049" evidence="1">
    <location>
        <begin position="24"/>
        <end position="179"/>
    </location>
</feature>
<dbReference type="OrthoDB" id="9788279at2"/>
<name>A0A1Y1SIE0_9GAMM</name>
<comment type="caution">
    <text evidence="3">The sequence shown here is derived from an EMBL/GenBank/DDBJ whole genome shotgun (WGS) entry which is preliminary data.</text>
</comment>
<organism evidence="3 4">
    <name type="scientific">Oceanococcus atlanticus</name>
    <dbReference type="NCBI Taxonomy" id="1317117"/>
    <lineage>
        <taxon>Bacteria</taxon>
        <taxon>Pseudomonadati</taxon>
        <taxon>Pseudomonadota</taxon>
        <taxon>Gammaproteobacteria</taxon>
        <taxon>Chromatiales</taxon>
        <taxon>Oceanococcaceae</taxon>
        <taxon>Oceanococcus</taxon>
    </lineage>
</organism>
<evidence type="ECO:0000256" key="1">
    <source>
        <dbReference type="SAM" id="SignalP"/>
    </source>
</evidence>
<keyword evidence="1" id="KW-0732">Signal</keyword>
<dbReference type="STRING" id="1317117.ATO7_06035"/>
<dbReference type="PANTHER" id="PTHR42852:SF13">
    <property type="entry name" value="PROTEIN DIPZ"/>
    <property type="match status" value="1"/>
</dbReference>
<evidence type="ECO:0000313" key="4">
    <source>
        <dbReference type="Proteomes" id="UP000192342"/>
    </source>
</evidence>
<evidence type="ECO:0000259" key="2">
    <source>
        <dbReference type="PROSITE" id="PS51352"/>
    </source>
</evidence>
<gene>
    <name evidence="3" type="ORF">ATO7_06035</name>
</gene>
<accession>A0A1Y1SIE0</accession>
<dbReference type="InterPro" id="IPR000866">
    <property type="entry name" value="AhpC/TSA"/>
</dbReference>
<dbReference type="GO" id="GO:0016491">
    <property type="term" value="F:oxidoreductase activity"/>
    <property type="evidence" value="ECO:0007669"/>
    <property type="project" value="InterPro"/>
</dbReference>
<evidence type="ECO:0000313" key="3">
    <source>
        <dbReference type="EMBL" id="ORE89416.1"/>
    </source>
</evidence>
<sequence>MNLRTRVWIAAIGLITSAGVAHALTADEAPRAPEFFATQAEQWINSPPLSLQDLEGKVVLLEFWTFGCHNCVRSIPWVKAMQERYRDDGLRVIGVHTPEFSYERSASAVRDKVRELAIRHPVMLDNDYAYWNAMGNRYWPAFYLIDRRGRVRQAWAGEIRNGSTRGREIQHQLEAILAE</sequence>
<dbReference type="PANTHER" id="PTHR42852">
    <property type="entry name" value="THIOL:DISULFIDE INTERCHANGE PROTEIN DSBE"/>
    <property type="match status" value="1"/>
</dbReference>
<proteinExistence type="predicted"/>
<dbReference type="Pfam" id="PF00578">
    <property type="entry name" value="AhpC-TSA"/>
    <property type="match status" value="1"/>
</dbReference>
<keyword evidence="4" id="KW-1185">Reference proteome</keyword>
<dbReference type="InterPro" id="IPR036249">
    <property type="entry name" value="Thioredoxin-like_sf"/>
</dbReference>
<dbReference type="Proteomes" id="UP000192342">
    <property type="component" value="Unassembled WGS sequence"/>
</dbReference>
<dbReference type="InterPro" id="IPR050553">
    <property type="entry name" value="Thioredoxin_ResA/DsbE_sf"/>
</dbReference>